<evidence type="ECO:0000259" key="2">
    <source>
        <dbReference type="Pfam" id="PF00266"/>
    </source>
</evidence>
<organism evidence="3 4">
    <name type="scientific">Romanomermis culicivorax</name>
    <name type="common">Nematode worm</name>
    <dbReference type="NCBI Taxonomy" id="13658"/>
    <lineage>
        <taxon>Eukaryota</taxon>
        <taxon>Metazoa</taxon>
        <taxon>Ecdysozoa</taxon>
        <taxon>Nematoda</taxon>
        <taxon>Enoplea</taxon>
        <taxon>Dorylaimia</taxon>
        <taxon>Mermithida</taxon>
        <taxon>Mermithoidea</taxon>
        <taxon>Mermithidae</taxon>
        <taxon>Romanomermis</taxon>
    </lineage>
</organism>
<name>A0A915I236_ROMCU</name>
<dbReference type="Gene3D" id="3.40.640.10">
    <property type="entry name" value="Type I PLP-dependent aspartate aminotransferase-like (Major domain)"/>
    <property type="match status" value="1"/>
</dbReference>
<sequence length="256" mass="29495">EAFGTVAYAINHYAKKSGSKTERIELRFPTQEEYILSTLEKVLKKNHGRVRLVSISHISSTPSVLLPVQAIQAICRRYKALLVVDGAHAFGQIELNLTRLDPDIYVANGHKWFFSSRGSGIVYVKKNVRKLLQFSTIPHYFRRGKNSFIADESNVYDFSALLTMATALEFRRLVGGEGKIAQYNRKLASKAADILTQKWKTNILIRDYARQNLSMINVALPLYHHMLVRTVVERLMQQQRTFLIYFYHAGYYYARI</sequence>
<protein>
    <submittedName>
        <fullName evidence="4">Aminotransferase class V domain-containing protein</fullName>
    </submittedName>
</protein>
<evidence type="ECO:0000256" key="1">
    <source>
        <dbReference type="ARBA" id="ARBA00022898"/>
    </source>
</evidence>
<dbReference type="InterPro" id="IPR000192">
    <property type="entry name" value="Aminotrans_V_dom"/>
</dbReference>
<dbReference type="OMA" id="VANGHKW"/>
<dbReference type="SUPFAM" id="SSF53383">
    <property type="entry name" value="PLP-dependent transferases"/>
    <property type="match status" value="1"/>
</dbReference>
<proteinExistence type="predicted"/>
<dbReference type="AlphaFoldDB" id="A0A915I236"/>
<dbReference type="Pfam" id="PF00266">
    <property type="entry name" value="Aminotran_5"/>
    <property type="match status" value="1"/>
</dbReference>
<dbReference type="PANTHER" id="PTHR43092">
    <property type="entry name" value="L-CYSTEINE DESULFHYDRASE"/>
    <property type="match status" value="1"/>
</dbReference>
<evidence type="ECO:0000313" key="4">
    <source>
        <dbReference type="WBParaSite" id="nRc.2.0.1.t07528-RA"/>
    </source>
</evidence>
<dbReference type="InterPro" id="IPR015424">
    <property type="entry name" value="PyrdxlP-dep_Trfase"/>
</dbReference>
<dbReference type="InterPro" id="IPR015421">
    <property type="entry name" value="PyrdxlP-dep_Trfase_major"/>
</dbReference>
<dbReference type="WBParaSite" id="nRc.2.0.1.t07528-RA">
    <property type="protein sequence ID" value="nRc.2.0.1.t07528-RA"/>
    <property type="gene ID" value="nRc.2.0.1.g07528"/>
</dbReference>
<keyword evidence="1" id="KW-0663">Pyridoxal phosphate</keyword>
<keyword evidence="3" id="KW-1185">Reference proteome</keyword>
<dbReference type="Proteomes" id="UP000887565">
    <property type="component" value="Unplaced"/>
</dbReference>
<dbReference type="PANTHER" id="PTHR43092:SF2">
    <property type="entry name" value="HERCYNYLCYSTEINE SULFOXIDE LYASE"/>
    <property type="match status" value="1"/>
</dbReference>
<feature type="domain" description="Aminotransferase class V" evidence="2">
    <location>
        <begin position="19"/>
        <end position="233"/>
    </location>
</feature>
<accession>A0A915I236</accession>
<evidence type="ECO:0000313" key="3">
    <source>
        <dbReference type="Proteomes" id="UP000887565"/>
    </source>
</evidence>
<reference evidence="4" key="1">
    <citation type="submission" date="2022-11" db="UniProtKB">
        <authorList>
            <consortium name="WormBaseParasite"/>
        </authorList>
    </citation>
    <scope>IDENTIFICATION</scope>
</reference>